<gene>
    <name evidence="1" type="ORF">F4562_003221</name>
</gene>
<sequence>MARKYLLRSSPKWGRYRWAMLFLGVVLTLAVGFHLAGRGDPGREGHPVVVPVKRGGASDTHMVEKVNPPI</sequence>
<dbReference type="AlphaFoldDB" id="A0A7W9IG70"/>
<keyword evidence="2" id="KW-1185">Reference proteome</keyword>
<accession>A0A7W9IG70</accession>
<protein>
    <submittedName>
        <fullName evidence="1">Uncharacterized protein</fullName>
    </submittedName>
</protein>
<reference evidence="1 2" key="1">
    <citation type="submission" date="2020-08" db="EMBL/GenBank/DDBJ databases">
        <title>Sequencing the genomes of 1000 actinobacteria strains.</title>
        <authorList>
            <person name="Klenk H.-P."/>
        </authorList>
    </citation>
    <scope>NUCLEOTIDE SEQUENCE [LARGE SCALE GENOMIC DNA]</scope>
    <source>
        <strain evidence="1 2">DSM 46887</strain>
    </source>
</reference>
<evidence type="ECO:0000313" key="2">
    <source>
        <dbReference type="Proteomes" id="UP000540685"/>
    </source>
</evidence>
<organism evidence="1 2">
    <name type="scientific">Streptosporangium becharense</name>
    <dbReference type="NCBI Taxonomy" id="1816182"/>
    <lineage>
        <taxon>Bacteria</taxon>
        <taxon>Bacillati</taxon>
        <taxon>Actinomycetota</taxon>
        <taxon>Actinomycetes</taxon>
        <taxon>Streptosporangiales</taxon>
        <taxon>Streptosporangiaceae</taxon>
        <taxon>Streptosporangium</taxon>
    </lineage>
</organism>
<name>A0A7W9IG70_9ACTN</name>
<dbReference type="EMBL" id="JACHMP010000001">
    <property type="protein sequence ID" value="MBB5820159.1"/>
    <property type="molecule type" value="Genomic_DNA"/>
</dbReference>
<proteinExistence type="predicted"/>
<dbReference type="Proteomes" id="UP000540685">
    <property type="component" value="Unassembled WGS sequence"/>
</dbReference>
<comment type="caution">
    <text evidence="1">The sequence shown here is derived from an EMBL/GenBank/DDBJ whole genome shotgun (WGS) entry which is preliminary data.</text>
</comment>
<evidence type="ECO:0000313" key="1">
    <source>
        <dbReference type="EMBL" id="MBB5820159.1"/>
    </source>
</evidence>